<dbReference type="Pfam" id="PF13180">
    <property type="entry name" value="PDZ_2"/>
    <property type="match status" value="1"/>
</dbReference>
<dbReference type="PRINTS" id="PR00834">
    <property type="entry name" value="PROTEASES2C"/>
</dbReference>
<evidence type="ECO:0000256" key="5">
    <source>
        <dbReference type="SAM" id="Phobius"/>
    </source>
</evidence>
<dbReference type="GO" id="GO:0004252">
    <property type="term" value="F:serine-type endopeptidase activity"/>
    <property type="evidence" value="ECO:0007669"/>
    <property type="project" value="InterPro"/>
</dbReference>
<dbReference type="RefSeq" id="WP_131013957.1">
    <property type="nucleotide sequence ID" value="NZ_SIRE01000009.1"/>
</dbReference>
<dbReference type="AlphaFoldDB" id="A0A4V2J4A0"/>
<dbReference type="Gene3D" id="2.40.10.120">
    <property type="match status" value="1"/>
</dbReference>
<feature type="transmembrane region" description="Helical" evidence="5">
    <location>
        <begin position="61"/>
        <end position="79"/>
    </location>
</feature>
<feature type="region of interest" description="Disordered" evidence="4">
    <location>
        <begin position="163"/>
        <end position="182"/>
    </location>
</feature>
<comment type="caution">
    <text evidence="7">The sequence shown here is derived from an EMBL/GenBank/DDBJ whole genome shotgun (WGS) entry which is preliminary data.</text>
</comment>
<dbReference type="SUPFAM" id="SSF50156">
    <property type="entry name" value="PDZ domain-like"/>
    <property type="match status" value="1"/>
</dbReference>
<gene>
    <name evidence="7" type="ORF">EYB31_13955</name>
</gene>
<dbReference type="InterPro" id="IPR001478">
    <property type="entry name" value="PDZ"/>
</dbReference>
<evidence type="ECO:0000256" key="4">
    <source>
        <dbReference type="SAM" id="MobiDB-lite"/>
    </source>
</evidence>
<evidence type="ECO:0000256" key="1">
    <source>
        <dbReference type="ARBA" id="ARBA00022670"/>
    </source>
</evidence>
<feature type="region of interest" description="Disordered" evidence="4">
    <location>
        <begin position="1"/>
        <end position="53"/>
    </location>
</feature>
<keyword evidence="5" id="KW-0472">Membrane</keyword>
<dbReference type="Gene3D" id="2.30.42.10">
    <property type="match status" value="1"/>
</dbReference>
<dbReference type="OrthoDB" id="9758917at2"/>
<keyword evidence="5" id="KW-0812">Transmembrane</keyword>
<keyword evidence="3" id="KW-0720">Serine protease</keyword>
<organism evidence="7 8">
    <name type="scientific">Paenibacillus thalictri</name>
    <dbReference type="NCBI Taxonomy" id="2527873"/>
    <lineage>
        <taxon>Bacteria</taxon>
        <taxon>Bacillati</taxon>
        <taxon>Bacillota</taxon>
        <taxon>Bacilli</taxon>
        <taxon>Bacillales</taxon>
        <taxon>Paenibacillaceae</taxon>
        <taxon>Paenibacillus</taxon>
    </lineage>
</organism>
<feature type="compositionally biased region" description="Low complexity" evidence="4">
    <location>
        <begin position="167"/>
        <end position="179"/>
    </location>
</feature>
<evidence type="ECO:0000313" key="8">
    <source>
        <dbReference type="Proteomes" id="UP000293142"/>
    </source>
</evidence>
<accession>A0A4V2J4A0</accession>
<keyword evidence="2" id="KW-0378">Hydrolase</keyword>
<dbReference type="PANTHER" id="PTHR43343:SF3">
    <property type="entry name" value="PROTEASE DO-LIKE 8, CHLOROPLASTIC"/>
    <property type="match status" value="1"/>
</dbReference>
<dbReference type="Proteomes" id="UP000293142">
    <property type="component" value="Unassembled WGS sequence"/>
</dbReference>
<evidence type="ECO:0000256" key="2">
    <source>
        <dbReference type="ARBA" id="ARBA00022801"/>
    </source>
</evidence>
<dbReference type="InterPro" id="IPR009003">
    <property type="entry name" value="Peptidase_S1_PA"/>
</dbReference>
<evidence type="ECO:0000259" key="6">
    <source>
        <dbReference type="PROSITE" id="PS50106"/>
    </source>
</evidence>
<dbReference type="PANTHER" id="PTHR43343">
    <property type="entry name" value="PEPTIDASE S12"/>
    <property type="match status" value="1"/>
</dbReference>
<keyword evidence="1" id="KW-0645">Protease</keyword>
<dbReference type="SMART" id="SM00228">
    <property type="entry name" value="PDZ"/>
    <property type="match status" value="1"/>
</dbReference>
<feature type="domain" description="PDZ" evidence="6">
    <location>
        <begin position="356"/>
        <end position="447"/>
    </location>
</feature>
<evidence type="ECO:0000313" key="7">
    <source>
        <dbReference type="EMBL" id="TBL78601.1"/>
    </source>
</evidence>
<dbReference type="InterPro" id="IPR051201">
    <property type="entry name" value="Chloro_Bact_Ser_Proteases"/>
</dbReference>
<name>A0A4V2J4A0_9BACL</name>
<dbReference type="InterPro" id="IPR001940">
    <property type="entry name" value="Peptidase_S1C"/>
</dbReference>
<proteinExistence type="predicted"/>
<evidence type="ECO:0000256" key="3">
    <source>
        <dbReference type="ARBA" id="ARBA00022825"/>
    </source>
</evidence>
<feature type="compositionally biased region" description="Basic and acidic residues" evidence="4">
    <location>
        <begin position="1"/>
        <end position="26"/>
    </location>
</feature>
<dbReference type="InterPro" id="IPR036034">
    <property type="entry name" value="PDZ_sf"/>
</dbReference>
<dbReference type="GO" id="GO:0006508">
    <property type="term" value="P:proteolysis"/>
    <property type="evidence" value="ECO:0007669"/>
    <property type="project" value="UniProtKB-KW"/>
</dbReference>
<keyword evidence="5" id="KW-1133">Transmembrane helix</keyword>
<keyword evidence="8" id="KW-1185">Reference proteome</keyword>
<dbReference type="EMBL" id="SIRE01000009">
    <property type="protein sequence ID" value="TBL78601.1"/>
    <property type="molecule type" value="Genomic_DNA"/>
</dbReference>
<dbReference type="PROSITE" id="PS50106">
    <property type="entry name" value="PDZ"/>
    <property type="match status" value="1"/>
</dbReference>
<sequence>MEDNNKFIDSNHEEQQQPTKTEHNQEHSMSWRSQPRYIDVGPSSQLQSEPYRKKRTSGKSVFSAFMAGAIVVGSLMFVSDKMDLFSGGSHPLAAGTPVASVTGSNNGGVKTASVSDMAGTNTIASISKQASPAVVKIETKEKAKSTKGSTIYDDPFFRQFFGGGGMQQQPSQQEDQSGELQPAGIGSGFIFEKTGYILTNEHVIDGADEIDVYVQGSDEPYKAKLLGNSYDLDLAVLKIEGSDFPTLPIGNSDNAEVGEWVVAIGNPYDFDYTVTAGLLSAKGRPISISDTKGTRNYKNLIQTDAAINPGNSGGPLLNMDGEVIGINTAVNSEAQGIGFAIPTSTISSVLEQLKNNVAIPKEPSPYIGVSLQNLSQDMLNDLKIDSTEGALVADVQRKTPAFEAGIRPYDVIVAVNGSKVATTTELTKKVQAAKVGDKLTLTVIRDGSKQDIVVKVGDKNTSSDTNK</sequence>
<dbReference type="Pfam" id="PF13365">
    <property type="entry name" value="Trypsin_2"/>
    <property type="match status" value="1"/>
</dbReference>
<protein>
    <submittedName>
        <fullName evidence="7">PDZ domain-containing protein</fullName>
    </submittedName>
</protein>
<dbReference type="SUPFAM" id="SSF50494">
    <property type="entry name" value="Trypsin-like serine proteases"/>
    <property type="match status" value="1"/>
</dbReference>
<reference evidence="7 8" key="1">
    <citation type="submission" date="2019-02" db="EMBL/GenBank/DDBJ databases">
        <title>Paenibacillus sp. nov., isolated from surface-sterilized tissue of Thalictrum simplex L.</title>
        <authorList>
            <person name="Tuo L."/>
        </authorList>
    </citation>
    <scope>NUCLEOTIDE SEQUENCE [LARGE SCALE GENOMIC DNA]</scope>
    <source>
        <strain evidence="7 8">N2SHLJ1</strain>
    </source>
</reference>